<dbReference type="EMBL" id="VJZA01000031">
    <property type="protein sequence ID" value="TVT20904.1"/>
    <property type="molecule type" value="Genomic_DNA"/>
</dbReference>
<dbReference type="GO" id="GO:0043856">
    <property type="term" value="F:anti-sigma factor antagonist activity"/>
    <property type="evidence" value="ECO:0007669"/>
    <property type="project" value="InterPro"/>
</dbReference>
<proteinExistence type="inferred from homology"/>
<reference evidence="4 5" key="1">
    <citation type="submission" date="2019-07" db="EMBL/GenBank/DDBJ databases">
        <title>New species of Amycolatopsis and Streptomyces.</title>
        <authorList>
            <person name="Duangmal K."/>
            <person name="Teo W.F.A."/>
            <person name="Lipun K."/>
        </authorList>
    </citation>
    <scope>NUCLEOTIDE SEQUENCE [LARGE SCALE GENOMIC DNA]</scope>
    <source>
        <strain evidence="4 5">JCM 30562</strain>
    </source>
</reference>
<dbReference type="Proteomes" id="UP000318578">
    <property type="component" value="Unassembled WGS sequence"/>
</dbReference>
<comment type="caution">
    <text evidence="4">The sequence shown here is derived from an EMBL/GenBank/DDBJ whole genome shotgun (WGS) entry which is preliminary data.</text>
</comment>
<evidence type="ECO:0000313" key="4">
    <source>
        <dbReference type="EMBL" id="TVT20904.1"/>
    </source>
</evidence>
<dbReference type="Gene3D" id="3.30.750.24">
    <property type="entry name" value="STAS domain"/>
    <property type="match status" value="1"/>
</dbReference>
<dbReference type="InterPro" id="IPR036513">
    <property type="entry name" value="STAS_dom_sf"/>
</dbReference>
<evidence type="ECO:0000256" key="2">
    <source>
        <dbReference type="RuleBase" id="RU003749"/>
    </source>
</evidence>
<protein>
    <recommendedName>
        <fullName evidence="2">Anti-sigma factor antagonist</fullName>
    </recommendedName>
</protein>
<keyword evidence="5" id="KW-1185">Reference proteome</keyword>
<dbReference type="RefSeq" id="WP_144640371.1">
    <property type="nucleotide sequence ID" value="NZ_BNAX01000004.1"/>
</dbReference>
<dbReference type="SUPFAM" id="SSF52091">
    <property type="entry name" value="SpoIIaa-like"/>
    <property type="match status" value="1"/>
</dbReference>
<dbReference type="PANTHER" id="PTHR33495">
    <property type="entry name" value="ANTI-SIGMA FACTOR ANTAGONIST TM_1081-RELATED-RELATED"/>
    <property type="match status" value="1"/>
</dbReference>
<dbReference type="Pfam" id="PF01740">
    <property type="entry name" value="STAS"/>
    <property type="match status" value="1"/>
</dbReference>
<dbReference type="OrthoDB" id="3294096at2"/>
<sequence length="104" mass="10958">MTPFAFTVTPVRGRLVVALRGELDALSSPAFRASLLDLADGPDLILDLGGLTCLDSSGISTIIAAHQRATRHGAVLALTRVPPFVSRVLSLTQLDRVIPVLDVA</sequence>
<evidence type="ECO:0000313" key="5">
    <source>
        <dbReference type="Proteomes" id="UP000318578"/>
    </source>
</evidence>
<dbReference type="AlphaFoldDB" id="A0A558A9H2"/>
<name>A0A558A9H2_9PSEU</name>
<dbReference type="PANTHER" id="PTHR33495:SF2">
    <property type="entry name" value="ANTI-SIGMA FACTOR ANTAGONIST TM_1081-RELATED"/>
    <property type="match status" value="1"/>
</dbReference>
<organism evidence="4 5">
    <name type="scientific">Amycolatopsis acidiphila</name>
    <dbReference type="NCBI Taxonomy" id="715473"/>
    <lineage>
        <taxon>Bacteria</taxon>
        <taxon>Bacillati</taxon>
        <taxon>Actinomycetota</taxon>
        <taxon>Actinomycetes</taxon>
        <taxon>Pseudonocardiales</taxon>
        <taxon>Pseudonocardiaceae</taxon>
        <taxon>Amycolatopsis</taxon>
    </lineage>
</organism>
<dbReference type="NCBIfam" id="TIGR00377">
    <property type="entry name" value="ant_ant_sig"/>
    <property type="match status" value="1"/>
</dbReference>
<accession>A0A558A9H2</accession>
<comment type="similarity">
    <text evidence="1 2">Belongs to the anti-sigma-factor antagonist family.</text>
</comment>
<evidence type="ECO:0000259" key="3">
    <source>
        <dbReference type="PROSITE" id="PS50801"/>
    </source>
</evidence>
<dbReference type="InterPro" id="IPR003658">
    <property type="entry name" value="Anti-sigma_ant"/>
</dbReference>
<dbReference type="CDD" id="cd07043">
    <property type="entry name" value="STAS_anti-anti-sigma_factors"/>
    <property type="match status" value="1"/>
</dbReference>
<dbReference type="PROSITE" id="PS50801">
    <property type="entry name" value="STAS"/>
    <property type="match status" value="1"/>
</dbReference>
<gene>
    <name evidence="4" type="ORF">FNH06_18830</name>
</gene>
<dbReference type="InterPro" id="IPR002645">
    <property type="entry name" value="STAS_dom"/>
</dbReference>
<evidence type="ECO:0000256" key="1">
    <source>
        <dbReference type="ARBA" id="ARBA00009013"/>
    </source>
</evidence>
<feature type="domain" description="STAS" evidence="3">
    <location>
        <begin position="4"/>
        <end position="104"/>
    </location>
</feature>